<dbReference type="Gene3D" id="1.20.120.450">
    <property type="entry name" value="dinb family like domain"/>
    <property type="match status" value="1"/>
</dbReference>
<feature type="domain" description="DinB-like" evidence="1">
    <location>
        <begin position="25"/>
        <end position="180"/>
    </location>
</feature>
<dbReference type="STRING" id="662367.SAMN05216167_106315"/>
<proteinExistence type="predicted"/>
<keyword evidence="3" id="KW-1185">Reference proteome</keyword>
<name>A0A1I1US03_9BACT</name>
<evidence type="ECO:0000313" key="2">
    <source>
        <dbReference type="EMBL" id="SFD71583.1"/>
    </source>
</evidence>
<evidence type="ECO:0000313" key="3">
    <source>
        <dbReference type="Proteomes" id="UP000198598"/>
    </source>
</evidence>
<dbReference type="OrthoDB" id="9807923at2"/>
<dbReference type="InterPro" id="IPR024775">
    <property type="entry name" value="DinB-like"/>
</dbReference>
<dbReference type="RefSeq" id="WP_093828646.1">
    <property type="nucleotide sequence ID" value="NZ_FOLQ01000006.1"/>
</dbReference>
<dbReference type="Proteomes" id="UP000198598">
    <property type="component" value="Unassembled WGS sequence"/>
</dbReference>
<sequence length="191" mass="21039">MENLQSLPVTGPVTDSERSYAVDSLNATLANLKQSLDGLSTEQLTYKPTVDRWSIAECVEHIALVEKGIYKAILAGMSVPADPAKRADIRISDVDVIKAVRSRLFTLAAPAPFVPTGRFGDASYALQAFEERRQDAIDLVLNTKNDLRTHYFIHPALGTLDTYQAVLVMASHVERHRKQIDEIKASSGFPS</sequence>
<accession>A0A1I1US03</accession>
<evidence type="ECO:0000259" key="1">
    <source>
        <dbReference type="Pfam" id="PF12867"/>
    </source>
</evidence>
<reference evidence="2 3" key="1">
    <citation type="submission" date="2016-10" db="EMBL/GenBank/DDBJ databases">
        <authorList>
            <person name="de Groot N.N."/>
        </authorList>
    </citation>
    <scope>NUCLEOTIDE SEQUENCE [LARGE SCALE GENOMIC DNA]</scope>
    <source>
        <strain evidence="2 3">DSM 26130</strain>
    </source>
</reference>
<dbReference type="Pfam" id="PF12867">
    <property type="entry name" value="DinB_2"/>
    <property type="match status" value="1"/>
</dbReference>
<dbReference type="InterPro" id="IPR034660">
    <property type="entry name" value="DinB/YfiT-like"/>
</dbReference>
<dbReference type="SUPFAM" id="SSF109854">
    <property type="entry name" value="DinB/YfiT-like putative metalloenzymes"/>
    <property type="match status" value="1"/>
</dbReference>
<gene>
    <name evidence="2" type="ORF">SAMN05216167_106315</name>
</gene>
<dbReference type="AlphaFoldDB" id="A0A1I1US03"/>
<protein>
    <submittedName>
        <fullName evidence="2">DinB superfamily protein</fullName>
    </submittedName>
</protein>
<organism evidence="2 3">
    <name type="scientific">Spirosoma endophyticum</name>
    <dbReference type="NCBI Taxonomy" id="662367"/>
    <lineage>
        <taxon>Bacteria</taxon>
        <taxon>Pseudomonadati</taxon>
        <taxon>Bacteroidota</taxon>
        <taxon>Cytophagia</taxon>
        <taxon>Cytophagales</taxon>
        <taxon>Cytophagaceae</taxon>
        <taxon>Spirosoma</taxon>
    </lineage>
</organism>
<dbReference type="EMBL" id="FOLQ01000006">
    <property type="protein sequence ID" value="SFD71583.1"/>
    <property type="molecule type" value="Genomic_DNA"/>
</dbReference>